<comment type="caution">
    <text evidence="2">The sequence shown here is derived from an EMBL/GenBank/DDBJ whole genome shotgun (WGS) entry which is preliminary data.</text>
</comment>
<dbReference type="RefSeq" id="WP_016240465.1">
    <property type="nucleotide sequence ID" value="NZ_CABHCU010000002.1"/>
</dbReference>
<evidence type="ECO:0000313" key="3">
    <source>
        <dbReference type="Proteomes" id="UP000272662"/>
    </source>
</evidence>
<feature type="transmembrane region" description="Helical" evidence="1">
    <location>
        <begin position="157"/>
        <end position="173"/>
    </location>
</feature>
<sequence length="491" mass="56163">MSKKLELLYWLATFIVLSIIYSMIAKNIIPNSDVMSSFREARDITEGNIFLSGWDLSTVSFYFTEIIPYAIAIKIIGFNENLYYIVPGIFMSMLVTLSLYISHTKSRASLWPVLSVFGIPTVFSSSIMLIACIHIGAYIYMLAIILIIDRYRKKNDLKLLFPYVFMLSLLVFSDDISKYAFIIPIVFVCIYRMYASLMKRDSLNTNDLLLLVFTISSIFIAELISFIFIKLGGFNLPGITKPHIVEFQQITSNISLVIMGVFKFFGGYAFGMEIGGFNSLFTMIKVFFIFVFLFLSYKNILKFKEIDFIDQVLIVSSLVMLIAYVSSDRPTNLFSIRYIVPTFIFMSIVIARNSFSLPVKTNLLISLIVIALSLPTMATTKNIVNKNDITIELRDFLIKNKLQRGYASFWFASSVAGFSDINVAPFESYGDRFTPYNWLSKKEWYQKGANFLIADDVEQEEKAIKQFGQPDSTHKIQDKKVLIWKNGIDSL</sequence>
<protein>
    <recommendedName>
        <fullName evidence="4">Glycosyltransferase RgtA/B/C/D-like domain-containing protein</fullName>
    </recommendedName>
</protein>
<name>A0A3R8MYV0_ECOLX</name>
<keyword evidence="1" id="KW-0812">Transmembrane</keyword>
<feature type="transmembrane region" description="Helical" evidence="1">
    <location>
        <begin position="249"/>
        <end position="270"/>
    </location>
</feature>
<feature type="transmembrane region" description="Helical" evidence="1">
    <location>
        <begin position="277"/>
        <end position="296"/>
    </location>
</feature>
<gene>
    <name evidence="2" type="ORF">DU321_00875</name>
</gene>
<feature type="transmembrane region" description="Helical" evidence="1">
    <location>
        <begin position="363"/>
        <end position="384"/>
    </location>
</feature>
<organism evidence="2 3">
    <name type="scientific">Escherichia coli</name>
    <dbReference type="NCBI Taxonomy" id="562"/>
    <lineage>
        <taxon>Bacteria</taxon>
        <taxon>Pseudomonadati</taxon>
        <taxon>Pseudomonadota</taxon>
        <taxon>Gammaproteobacteria</taxon>
        <taxon>Enterobacterales</taxon>
        <taxon>Enterobacteriaceae</taxon>
        <taxon>Escherichia</taxon>
    </lineage>
</organism>
<evidence type="ECO:0000256" key="1">
    <source>
        <dbReference type="SAM" id="Phobius"/>
    </source>
</evidence>
<feature type="transmembrane region" description="Helical" evidence="1">
    <location>
        <begin position="122"/>
        <end position="148"/>
    </location>
</feature>
<keyword evidence="1" id="KW-0472">Membrane</keyword>
<accession>A0A3R8MYV0</accession>
<dbReference type="EMBL" id="RRVG01000001">
    <property type="protein sequence ID" value="RRL51668.1"/>
    <property type="molecule type" value="Genomic_DNA"/>
</dbReference>
<feature type="transmembrane region" description="Helical" evidence="1">
    <location>
        <begin position="49"/>
        <end position="70"/>
    </location>
</feature>
<feature type="transmembrane region" description="Helical" evidence="1">
    <location>
        <begin position="179"/>
        <end position="197"/>
    </location>
</feature>
<feature type="transmembrane region" description="Helical" evidence="1">
    <location>
        <begin position="209"/>
        <end position="229"/>
    </location>
</feature>
<feature type="transmembrane region" description="Helical" evidence="1">
    <location>
        <begin position="7"/>
        <end position="29"/>
    </location>
</feature>
<dbReference type="AlphaFoldDB" id="A0A3R8MYV0"/>
<feature type="transmembrane region" description="Helical" evidence="1">
    <location>
        <begin position="82"/>
        <end position="102"/>
    </location>
</feature>
<feature type="transmembrane region" description="Helical" evidence="1">
    <location>
        <begin position="338"/>
        <end position="357"/>
    </location>
</feature>
<dbReference type="Proteomes" id="UP000272662">
    <property type="component" value="Unassembled WGS sequence"/>
</dbReference>
<proteinExistence type="predicted"/>
<keyword evidence="1" id="KW-1133">Transmembrane helix</keyword>
<evidence type="ECO:0008006" key="4">
    <source>
        <dbReference type="Google" id="ProtNLM"/>
    </source>
</evidence>
<reference evidence="2 3" key="1">
    <citation type="submission" date="2018-11" db="EMBL/GenBank/DDBJ databases">
        <title>E. coli isolates of the female bladder.</title>
        <authorList>
            <person name="Garretto A."/>
            <person name="Miller-Ensminger T."/>
            <person name="Wolfe A.J."/>
            <person name="Putonti C."/>
        </authorList>
    </citation>
    <scope>NUCLEOTIDE SEQUENCE [LARGE SCALE GENOMIC DNA]</scope>
    <source>
        <strain evidence="2 3">UMB1727</strain>
    </source>
</reference>
<feature type="transmembrane region" description="Helical" evidence="1">
    <location>
        <begin position="308"/>
        <end position="326"/>
    </location>
</feature>
<evidence type="ECO:0000313" key="2">
    <source>
        <dbReference type="EMBL" id="RRL51668.1"/>
    </source>
</evidence>